<dbReference type="PROSITE" id="PS50937">
    <property type="entry name" value="HTH_MERR_2"/>
    <property type="match status" value="1"/>
</dbReference>
<organism evidence="6 7">
    <name type="scientific">Catenuloplanes atrovinosus</name>
    <dbReference type="NCBI Taxonomy" id="137266"/>
    <lineage>
        <taxon>Bacteria</taxon>
        <taxon>Bacillati</taxon>
        <taxon>Actinomycetota</taxon>
        <taxon>Actinomycetes</taxon>
        <taxon>Micromonosporales</taxon>
        <taxon>Micromonosporaceae</taxon>
        <taxon>Catenuloplanes</taxon>
    </lineage>
</organism>
<dbReference type="PROSITE" id="PS51903">
    <property type="entry name" value="CLP_R"/>
    <property type="match status" value="1"/>
</dbReference>
<dbReference type="InterPro" id="IPR004176">
    <property type="entry name" value="Clp_R_N"/>
</dbReference>
<name>A0AAE3YQP6_9ACTN</name>
<evidence type="ECO:0000259" key="5">
    <source>
        <dbReference type="PROSITE" id="PS51903"/>
    </source>
</evidence>
<dbReference type="SUPFAM" id="SSF46955">
    <property type="entry name" value="Putative DNA-binding domain"/>
    <property type="match status" value="1"/>
</dbReference>
<dbReference type="Proteomes" id="UP001183643">
    <property type="component" value="Unassembled WGS sequence"/>
</dbReference>
<dbReference type="PANTHER" id="PTHR30204">
    <property type="entry name" value="REDOX-CYCLING DRUG-SENSING TRANSCRIPTIONAL ACTIVATOR SOXR"/>
    <property type="match status" value="1"/>
</dbReference>
<evidence type="ECO:0000313" key="6">
    <source>
        <dbReference type="EMBL" id="MDR7276886.1"/>
    </source>
</evidence>
<dbReference type="GO" id="GO:0003677">
    <property type="term" value="F:DNA binding"/>
    <property type="evidence" value="ECO:0007669"/>
    <property type="project" value="UniProtKB-KW"/>
</dbReference>
<protein>
    <submittedName>
        <fullName evidence="6">DNA-binding transcriptional MerR regulator</fullName>
    </submittedName>
</protein>
<dbReference type="InterPro" id="IPR009061">
    <property type="entry name" value="DNA-bd_dom_put_sf"/>
</dbReference>
<dbReference type="GO" id="GO:0003700">
    <property type="term" value="F:DNA-binding transcription factor activity"/>
    <property type="evidence" value="ECO:0007669"/>
    <property type="project" value="InterPro"/>
</dbReference>
<comment type="caution">
    <text evidence="6">The sequence shown here is derived from an EMBL/GenBank/DDBJ whole genome shotgun (WGS) entry which is preliminary data.</text>
</comment>
<dbReference type="PANTHER" id="PTHR30204:SF97">
    <property type="entry name" value="MERR FAMILY REGULATORY PROTEIN"/>
    <property type="match status" value="1"/>
</dbReference>
<dbReference type="SUPFAM" id="SSF81923">
    <property type="entry name" value="Double Clp-N motif"/>
    <property type="match status" value="1"/>
</dbReference>
<dbReference type="Gene3D" id="1.10.1780.10">
    <property type="entry name" value="Clp, N-terminal domain"/>
    <property type="match status" value="1"/>
</dbReference>
<keyword evidence="7" id="KW-1185">Reference proteome</keyword>
<sequence>MLSISEFSALCRLTPQALRFYHAEGLLVPAAVDERTGYRSYELRQVERAMLIAVLRGTEMSVALVRQAVDEPDAAAGLLEQHVTEVRRRRRLQDEAIGDAHAFLTSWPEVRTVHAPATTAVSATVPGVASGDDGYEWAEADAACAGAVADLVRTVTACGAVVSGTPWRSWSMGVPDLHTGTGSPDWPRLRVTVPVTAGEESLAALPDDVEAWVFEARDELSVLIPGRGSTAKFGTALSRLLAHPLEGAVADLSRMRQVLHPDGVETAVAIVAAAPGEVEREFPRLTGRARTVLGLAVDQARAASSPTVGTGHLLGGIIGEGANLALAVLRAAGIDPEQVRRELAERTETEPGDSPGTTSPPLSTAAARAFASAETEAAALGSTYVGCEHLLLGLLGDTAGAAGQVLRALGAEVSSARRTLTAAVTGHRP</sequence>
<dbReference type="Gene3D" id="1.10.1660.10">
    <property type="match status" value="1"/>
</dbReference>
<evidence type="ECO:0000313" key="7">
    <source>
        <dbReference type="Proteomes" id="UP001183643"/>
    </source>
</evidence>
<evidence type="ECO:0000256" key="1">
    <source>
        <dbReference type="ARBA" id="ARBA00023125"/>
    </source>
</evidence>
<dbReference type="InterPro" id="IPR047057">
    <property type="entry name" value="MerR_fam"/>
</dbReference>
<evidence type="ECO:0000259" key="4">
    <source>
        <dbReference type="PROSITE" id="PS50937"/>
    </source>
</evidence>
<feature type="domain" description="HTH merR-type" evidence="4">
    <location>
        <begin position="1"/>
        <end position="71"/>
    </location>
</feature>
<dbReference type="RefSeq" id="WP_310369094.1">
    <property type="nucleotide sequence ID" value="NZ_JAVDYB010000001.1"/>
</dbReference>
<dbReference type="Pfam" id="PF02861">
    <property type="entry name" value="Clp_N"/>
    <property type="match status" value="1"/>
</dbReference>
<gene>
    <name evidence="6" type="ORF">J2S41_003664</name>
</gene>
<evidence type="ECO:0000256" key="2">
    <source>
        <dbReference type="PROSITE-ProRule" id="PRU01251"/>
    </source>
</evidence>
<dbReference type="SMART" id="SM00422">
    <property type="entry name" value="HTH_MERR"/>
    <property type="match status" value="1"/>
</dbReference>
<dbReference type="InterPro" id="IPR036628">
    <property type="entry name" value="Clp_N_dom_sf"/>
</dbReference>
<evidence type="ECO:0000256" key="3">
    <source>
        <dbReference type="SAM" id="MobiDB-lite"/>
    </source>
</evidence>
<keyword evidence="1 6" id="KW-0238">DNA-binding</keyword>
<dbReference type="InterPro" id="IPR000551">
    <property type="entry name" value="MerR-type_HTH_dom"/>
</dbReference>
<feature type="region of interest" description="Disordered" evidence="3">
    <location>
        <begin position="343"/>
        <end position="365"/>
    </location>
</feature>
<dbReference type="EMBL" id="JAVDYB010000001">
    <property type="protein sequence ID" value="MDR7276886.1"/>
    <property type="molecule type" value="Genomic_DNA"/>
</dbReference>
<feature type="domain" description="Clp R" evidence="5">
    <location>
        <begin position="282"/>
        <end position="427"/>
    </location>
</feature>
<dbReference type="AlphaFoldDB" id="A0AAE3YQP6"/>
<keyword evidence="2" id="KW-0677">Repeat</keyword>
<accession>A0AAE3YQP6</accession>
<proteinExistence type="predicted"/>
<dbReference type="Pfam" id="PF13411">
    <property type="entry name" value="MerR_1"/>
    <property type="match status" value="1"/>
</dbReference>
<reference evidence="6" key="1">
    <citation type="submission" date="2023-07" db="EMBL/GenBank/DDBJ databases">
        <title>Sequencing the genomes of 1000 actinobacteria strains.</title>
        <authorList>
            <person name="Klenk H.-P."/>
        </authorList>
    </citation>
    <scope>NUCLEOTIDE SEQUENCE</scope>
    <source>
        <strain evidence="6">DSM 44707</strain>
    </source>
</reference>